<organism evidence="10 11">
    <name type="scientific">Inquilinus limosus MP06</name>
    <dbReference type="NCBI Taxonomy" id="1398085"/>
    <lineage>
        <taxon>Bacteria</taxon>
        <taxon>Pseudomonadati</taxon>
        <taxon>Pseudomonadota</taxon>
        <taxon>Alphaproteobacteria</taxon>
        <taxon>Rhodospirillales</taxon>
        <taxon>Rhodospirillaceae</taxon>
        <taxon>Inquilinus</taxon>
    </lineage>
</organism>
<dbReference type="PROSITE" id="PS50928">
    <property type="entry name" value="ABC_TM1"/>
    <property type="match status" value="1"/>
</dbReference>
<feature type="transmembrane region" description="Helical" evidence="8">
    <location>
        <begin position="86"/>
        <end position="105"/>
    </location>
</feature>
<keyword evidence="4" id="KW-1003">Cell membrane</keyword>
<feature type="transmembrane region" description="Helical" evidence="8">
    <location>
        <begin position="53"/>
        <end position="74"/>
    </location>
</feature>
<dbReference type="InterPro" id="IPR035906">
    <property type="entry name" value="MetI-like_sf"/>
</dbReference>
<evidence type="ECO:0000256" key="6">
    <source>
        <dbReference type="ARBA" id="ARBA00022989"/>
    </source>
</evidence>
<comment type="caution">
    <text evidence="10">The sequence shown here is derived from an EMBL/GenBank/DDBJ whole genome shotgun (WGS) entry which is preliminary data.</text>
</comment>
<evidence type="ECO:0000313" key="10">
    <source>
        <dbReference type="EMBL" id="KGM33311.1"/>
    </source>
</evidence>
<dbReference type="InterPro" id="IPR043429">
    <property type="entry name" value="ArtM/GltK/GlnP/TcyL/YhdX-like"/>
</dbReference>
<evidence type="ECO:0000256" key="3">
    <source>
        <dbReference type="ARBA" id="ARBA00022448"/>
    </source>
</evidence>
<dbReference type="PANTHER" id="PTHR30614:SF34">
    <property type="entry name" value="BLR6398 PROTEIN"/>
    <property type="match status" value="1"/>
</dbReference>
<dbReference type="Pfam" id="PF00528">
    <property type="entry name" value="BPD_transp_1"/>
    <property type="match status" value="1"/>
</dbReference>
<keyword evidence="5 8" id="KW-0812">Transmembrane</keyword>
<dbReference type="EMBL" id="JANX01000198">
    <property type="protein sequence ID" value="KGM33311.1"/>
    <property type="molecule type" value="Genomic_DNA"/>
</dbReference>
<keyword evidence="3 8" id="KW-0813">Transport</keyword>
<dbReference type="CDD" id="cd06261">
    <property type="entry name" value="TM_PBP2"/>
    <property type="match status" value="1"/>
</dbReference>
<dbReference type="PANTHER" id="PTHR30614">
    <property type="entry name" value="MEMBRANE COMPONENT OF AMINO ACID ABC TRANSPORTER"/>
    <property type="match status" value="1"/>
</dbReference>
<keyword evidence="6 8" id="KW-1133">Transmembrane helix</keyword>
<dbReference type="GO" id="GO:0043190">
    <property type="term" value="C:ATP-binding cassette (ABC) transporter complex"/>
    <property type="evidence" value="ECO:0007669"/>
    <property type="project" value="InterPro"/>
</dbReference>
<evidence type="ECO:0000256" key="1">
    <source>
        <dbReference type="ARBA" id="ARBA00004429"/>
    </source>
</evidence>
<dbReference type="Gene3D" id="1.10.3720.10">
    <property type="entry name" value="MetI-like"/>
    <property type="match status" value="1"/>
</dbReference>
<accession>A0A0A0D3M0</accession>
<feature type="transmembrane region" description="Helical" evidence="8">
    <location>
        <begin position="148"/>
        <end position="167"/>
    </location>
</feature>
<dbReference type="AlphaFoldDB" id="A0A0A0D3M0"/>
<dbReference type="InterPro" id="IPR000515">
    <property type="entry name" value="MetI-like"/>
</dbReference>
<dbReference type="SUPFAM" id="SSF161098">
    <property type="entry name" value="MetI-like"/>
    <property type="match status" value="1"/>
</dbReference>
<comment type="similarity">
    <text evidence="2">Belongs to the binding-protein-dependent transport system permease family. HisMQ subfamily.</text>
</comment>
<name>A0A0A0D3M0_9PROT</name>
<gene>
    <name evidence="10" type="ORF">P409_16520</name>
</gene>
<proteinExistence type="inferred from homology"/>
<dbReference type="InterPro" id="IPR010065">
    <property type="entry name" value="AA_ABC_transptr_permease_3TM"/>
</dbReference>
<dbReference type="GO" id="GO:0006865">
    <property type="term" value="P:amino acid transport"/>
    <property type="evidence" value="ECO:0007669"/>
    <property type="project" value="TreeGrafter"/>
</dbReference>
<evidence type="ECO:0000256" key="5">
    <source>
        <dbReference type="ARBA" id="ARBA00022692"/>
    </source>
</evidence>
<evidence type="ECO:0000259" key="9">
    <source>
        <dbReference type="PROSITE" id="PS50928"/>
    </source>
</evidence>
<dbReference type="RefSeq" id="WP_034839470.1">
    <property type="nucleotide sequence ID" value="NZ_JANX01000198.1"/>
</dbReference>
<protein>
    <submittedName>
        <fullName evidence="10">Amino acid ABC transporter permease</fullName>
    </submittedName>
</protein>
<keyword evidence="7 8" id="KW-0472">Membrane</keyword>
<dbReference type="Proteomes" id="UP000029995">
    <property type="component" value="Unassembled WGS sequence"/>
</dbReference>
<comment type="subcellular location">
    <subcellularLocation>
        <location evidence="1">Cell inner membrane</location>
        <topology evidence="1">Multi-pass membrane protein</topology>
    </subcellularLocation>
    <subcellularLocation>
        <location evidence="8">Cell membrane</location>
        <topology evidence="8">Multi-pass membrane protein</topology>
    </subcellularLocation>
</comment>
<feature type="transmembrane region" description="Helical" evidence="8">
    <location>
        <begin position="18"/>
        <end position="41"/>
    </location>
</feature>
<evidence type="ECO:0000256" key="2">
    <source>
        <dbReference type="ARBA" id="ARBA00010072"/>
    </source>
</evidence>
<dbReference type="GO" id="GO:0022857">
    <property type="term" value="F:transmembrane transporter activity"/>
    <property type="evidence" value="ECO:0007669"/>
    <property type="project" value="InterPro"/>
</dbReference>
<dbReference type="OrthoDB" id="9814550at2"/>
<evidence type="ECO:0000256" key="8">
    <source>
        <dbReference type="RuleBase" id="RU363032"/>
    </source>
</evidence>
<reference evidence="10 11" key="1">
    <citation type="submission" date="2014-01" db="EMBL/GenBank/DDBJ databases">
        <title>Genome sequence determination for a cystic fibrosis isolate, Inquilinus limosus.</title>
        <authorList>
            <person name="Pino M."/>
            <person name="Di Conza J."/>
            <person name="Gutkind G."/>
        </authorList>
    </citation>
    <scope>NUCLEOTIDE SEQUENCE [LARGE SCALE GENOMIC DNA]</scope>
    <source>
        <strain evidence="10 11">MP06</strain>
    </source>
</reference>
<evidence type="ECO:0000256" key="4">
    <source>
        <dbReference type="ARBA" id="ARBA00022475"/>
    </source>
</evidence>
<evidence type="ECO:0000313" key="11">
    <source>
        <dbReference type="Proteomes" id="UP000029995"/>
    </source>
</evidence>
<evidence type="ECO:0000256" key="7">
    <source>
        <dbReference type="ARBA" id="ARBA00023136"/>
    </source>
</evidence>
<dbReference type="NCBIfam" id="TIGR01726">
    <property type="entry name" value="HEQRo_perm_3TM"/>
    <property type="match status" value="1"/>
</dbReference>
<feature type="transmembrane region" description="Helical" evidence="8">
    <location>
        <begin position="179"/>
        <end position="202"/>
    </location>
</feature>
<sequence>MGGAFTVNHLIYLLQGTAWTVVLSLLAFALGGIAGFGVMLLRISRGRMLRRAAFVYVQVIQGTPLLILLFLVYFGLGIVGIEVPPLLAAGVSLMIYCSAFLGEIWRGCVEAVPKTQSEAAECLALNRWQVLTDVILPQAMRIATPPTVGFLVQVLKSTSLASVVGFVELTRAAQVINNSLFQPFLVFGIAGLIYFALCYPLSRWSRSLERKMNVGRRHAA</sequence>
<feature type="domain" description="ABC transmembrane type-1" evidence="9">
    <location>
        <begin position="17"/>
        <end position="205"/>
    </location>
</feature>